<dbReference type="PANTHER" id="PTHR30055">
    <property type="entry name" value="HTH-TYPE TRANSCRIPTIONAL REGULATOR RUTR"/>
    <property type="match status" value="1"/>
</dbReference>
<dbReference type="EMBL" id="VKKG01000002">
    <property type="protein sequence ID" value="TRY19061.1"/>
    <property type="molecule type" value="Genomic_DNA"/>
</dbReference>
<proteinExistence type="predicted"/>
<evidence type="ECO:0000259" key="6">
    <source>
        <dbReference type="PROSITE" id="PS50977"/>
    </source>
</evidence>
<dbReference type="GO" id="GO:0045892">
    <property type="term" value="P:negative regulation of DNA-templated transcription"/>
    <property type="evidence" value="ECO:0007669"/>
    <property type="project" value="InterPro"/>
</dbReference>
<keyword evidence="2" id="KW-0805">Transcription regulation</keyword>
<dbReference type="InterPro" id="IPR009057">
    <property type="entry name" value="Homeodomain-like_sf"/>
</dbReference>
<dbReference type="Gene3D" id="1.10.357.10">
    <property type="entry name" value="Tetracycline Repressor, domain 2"/>
    <property type="match status" value="1"/>
</dbReference>
<dbReference type="SUPFAM" id="SSF46689">
    <property type="entry name" value="Homeodomain-like"/>
    <property type="match status" value="1"/>
</dbReference>
<dbReference type="PRINTS" id="PR00455">
    <property type="entry name" value="HTHTETR"/>
</dbReference>
<gene>
    <name evidence="7" type="ORF">FOJ82_08170</name>
</gene>
<dbReference type="Pfam" id="PF00440">
    <property type="entry name" value="TetR_N"/>
    <property type="match status" value="1"/>
</dbReference>
<dbReference type="GO" id="GO:0003700">
    <property type="term" value="F:DNA-binding transcription factor activity"/>
    <property type="evidence" value="ECO:0007669"/>
    <property type="project" value="TreeGrafter"/>
</dbReference>
<dbReference type="InterPro" id="IPR004111">
    <property type="entry name" value="Repressor_TetR_C"/>
</dbReference>
<dbReference type="SUPFAM" id="SSF48498">
    <property type="entry name" value="Tetracyclin repressor-like, C-terminal domain"/>
    <property type="match status" value="1"/>
</dbReference>
<dbReference type="PROSITE" id="PS50977">
    <property type="entry name" value="HTH_TETR_2"/>
    <property type="match status" value="1"/>
</dbReference>
<accession>A0A553K2Z4</accession>
<dbReference type="InterPro" id="IPR050109">
    <property type="entry name" value="HTH-type_TetR-like_transc_reg"/>
</dbReference>
<dbReference type="GO" id="GO:0046677">
    <property type="term" value="P:response to antibiotic"/>
    <property type="evidence" value="ECO:0007669"/>
    <property type="project" value="InterPro"/>
</dbReference>
<keyword evidence="1" id="KW-0678">Repressor</keyword>
<comment type="caution">
    <text evidence="7">The sequence shown here is derived from an EMBL/GenBank/DDBJ whole genome shotgun (WGS) entry which is preliminary data.</text>
</comment>
<dbReference type="PANTHER" id="PTHR30055:SF151">
    <property type="entry name" value="TRANSCRIPTIONAL REGULATORY PROTEIN"/>
    <property type="match status" value="1"/>
</dbReference>
<dbReference type="GO" id="GO:0000976">
    <property type="term" value="F:transcription cis-regulatory region binding"/>
    <property type="evidence" value="ECO:0007669"/>
    <property type="project" value="TreeGrafter"/>
</dbReference>
<protein>
    <submittedName>
        <fullName evidence="7">TetR family transcriptional regulator</fullName>
    </submittedName>
</protein>
<dbReference type="PRINTS" id="PR00400">
    <property type="entry name" value="TETREPRESSOR"/>
</dbReference>
<dbReference type="RefSeq" id="WP_143937953.1">
    <property type="nucleotide sequence ID" value="NZ_VKKG01000002.1"/>
</dbReference>
<organism evidence="7 8">
    <name type="scientific">Tessaracoccus rhinocerotis</name>
    <dbReference type="NCBI Taxonomy" id="1689449"/>
    <lineage>
        <taxon>Bacteria</taxon>
        <taxon>Bacillati</taxon>
        <taxon>Actinomycetota</taxon>
        <taxon>Actinomycetes</taxon>
        <taxon>Propionibacteriales</taxon>
        <taxon>Propionibacteriaceae</taxon>
        <taxon>Tessaracoccus</taxon>
    </lineage>
</organism>
<dbReference type="InterPro" id="IPR003012">
    <property type="entry name" value="Tet_transcr_reg_TetR"/>
</dbReference>
<sequence length="184" mass="19580">MALSPEAIVGAALGILDRFGLADLSMRRVAGALDVKAGALYWHFPNKQTLLAAVADEVLTDLDGDGPATEWDRWLLDWAARLRALLLAHRDAAELVASATAMGLGRVDPCGAGRLVLERAGVAPDDAEAAMQALLHFVLGHVTEEQTQAQLLELGVLAEIDDARSERHFSRGVDLLVAGIRALS</sequence>
<dbReference type="Proteomes" id="UP000317638">
    <property type="component" value="Unassembled WGS sequence"/>
</dbReference>
<dbReference type="Gene3D" id="1.10.10.60">
    <property type="entry name" value="Homeodomain-like"/>
    <property type="match status" value="1"/>
</dbReference>
<feature type="DNA-binding region" description="H-T-H motif" evidence="5">
    <location>
        <begin position="25"/>
        <end position="44"/>
    </location>
</feature>
<dbReference type="InterPro" id="IPR001647">
    <property type="entry name" value="HTH_TetR"/>
</dbReference>
<evidence type="ECO:0000313" key="8">
    <source>
        <dbReference type="Proteomes" id="UP000317638"/>
    </source>
</evidence>
<feature type="domain" description="HTH tetR-type" evidence="6">
    <location>
        <begin position="2"/>
        <end position="62"/>
    </location>
</feature>
<reference evidence="7 8" key="1">
    <citation type="submission" date="2019-07" db="EMBL/GenBank/DDBJ databases">
        <authorList>
            <person name="Zhou L.-Y."/>
        </authorList>
    </citation>
    <scope>NUCLEOTIDE SEQUENCE [LARGE SCALE GENOMIC DNA]</scope>
    <source>
        <strain evidence="7 8">YIM 101269</strain>
    </source>
</reference>
<keyword evidence="3 5" id="KW-0238">DNA-binding</keyword>
<dbReference type="AlphaFoldDB" id="A0A553K2Z4"/>
<evidence type="ECO:0000256" key="3">
    <source>
        <dbReference type="ARBA" id="ARBA00023125"/>
    </source>
</evidence>
<evidence type="ECO:0000256" key="4">
    <source>
        <dbReference type="ARBA" id="ARBA00023163"/>
    </source>
</evidence>
<dbReference type="OrthoDB" id="3819648at2"/>
<name>A0A553K2Z4_9ACTN</name>
<evidence type="ECO:0000256" key="5">
    <source>
        <dbReference type="PROSITE-ProRule" id="PRU00335"/>
    </source>
</evidence>
<evidence type="ECO:0000256" key="1">
    <source>
        <dbReference type="ARBA" id="ARBA00022491"/>
    </source>
</evidence>
<dbReference type="InterPro" id="IPR036271">
    <property type="entry name" value="Tet_transcr_reg_TetR-rel_C_sf"/>
</dbReference>
<evidence type="ECO:0000313" key="7">
    <source>
        <dbReference type="EMBL" id="TRY19061.1"/>
    </source>
</evidence>
<keyword evidence="4" id="KW-0804">Transcription</keyword>
<evidence type="ECO:0000256" key="2">
    <source>
        <dbReference type="ARBA" id="ARBA00023015"/>
    </source>
</evidence>
<keyword evidence="8" id="KW-1185">Reference proteome</keyword>
<dbReference type="Pfam" id="PF02909">
    <property type="entry name" value="TetR_C_1"/>
    <property type="match status" value="1"/>
</dbReference>